<reference evidence="23 24" key="1">
    <citation type="journal article" date="2023" name="Sci. Data">
        <title>Genome assembly of the Korean intertidal mud-creeper Batillaria attramentaria.</title>
        <authorList>
            <person name="Patra A.K."/>
            <person name="Ho P.T."/>
            <person name="Jun S."/>
            <person name="Lee S.J."/>
            <person name="Kim Y."/>
            <person name="Won Y.J."/>
        </authorList>
    </citation>
    <scope>NUCLEOTIDE SEQUENCE [LARGE SCALE GENOMIC DNA]</scope>
    <source>
        <strain evidence="23">Wonlab-2016</strain>
    </source>
</reference>
<feature type="region of interest" description="Disordered" evidence="18">
    <location>
        <begin position="361"/>
        <end position="393"/>
    </location>
</feature>
<dbReference type="InterPro" id="IPR002893">
    <property type="entry name" value="Znf_MYND"/>
</dbReference>
<evidence type="ECO:0000256" key="2">
    <source>
        <dbReference type="ARBA" id="ARBA00004286"/>
    </source>
</evidence>
<dbReference type="SUPFAM" id="SSF63748">
    <property type="entry name" value="Tudor/PWWP/MBT"/>
    <property type="match status" value="1"/>
</dbReference>
<feature type="domain" description="MYND-type" evidence="21">
    <location>
        <begin position="480"/>
        <end position="515"/>
    </location>
</feature>
<evidence type="ECO:0000256" key="10">
    <source>
        <dbReference type="ARBA" id="ARBA00022843"/>
    </source>
</evidence>
<keyword evidence="14" id="KW-0804">Transcription</keyword>
<evidence type="ECO:0000313" key="23">
    <source>
        <dbReference type="EMBL" id="KAK7457741.1"/>
    </source>
</evidence>
<keyword evidence="5" id="KW-1017">Isopeptide bond</keyword>
<dbReference type="InterPro" id="IPR036427">
    <property type="entry name" value="Bromodomain-like_sf"/>
</dbReference>
<comment type="subcellular location">
    <subcellularLocation>
        <location evidence="2">Chromosome</location>
    </subcellularLocation>
    <subcellularLocation>
        <location evidence="1">Nucleus</location>
    </subcellularLocation>
</comment>
<keyword evidence="10" id="KW-0832">Ubl conjugation</keyword>
<evidence type="ECO:0008006" key="25">
    <source>
        <dbReference type="Google" id="ProtNLM"/>
    </source>
</evidence>
<feature type="domain" description="PWWP" evidence="20">
    <location>
        <begin position="279"/>
        <end position="330"/>
    </location>
</feature>
<dbReference type="InterPro" id="IPR047269">
    <property type="entry name" value="ZMY11"/>
</dbReference>
<keyword evidence="9" id="KW-0862">Zinc</keyword>
<dbReference type="Gene3D" id="2.30.30.140">
    <property type="match status" value="1"/>
</dbReference>
<keyword evidence="7" id="KW-0479">Metal-binding</keyword>
<dbReference type="InterPro" id="IPR001487">
    <property type="entry name" value="Bromodomain"/>
</dbReference>
<evidence type="ECO:0000256" key="15">
    <source>
        <dbReference type="ARBA" id="ARBA00023242"/>
    </source>
</evidence>
<keyword evidence="6" id="KW-0597">Phosphoprotein</keyword>
<dbReference type="Proteomes" id="UP001519460">
    <property type="component" value="Unassembled WGS sequence"/>
</dbReference>
<evidence type="ECO:0000259" key="22">
    <source>
        <dbReference type="PROSITE" id="PS52014"/>
    </source>
</evidence>
<accession>A0ABD0J4P5</accession>
<dbReference type="GO" id="GO:0140006">
    <property type="term" value="F:histone H3 reader activity"/>
    <property type="evidence" value="ECO:0007669"/>
    <property type="project" value="UniProtKB-ARBA"/>
</dbReference>
<name>A0ABD0J4P5_9CAEN</name>
<gene>
    <name evidence="23" type="ORF">BaRGS_00039202</name>
</gene>
<dbReference type="GO" id="GO:0005634">
    <property type="term" value="C:nucleus"/>
    <property type="evidence" value="ECO:0007669"/>
    <property type="project" value="UniProtKB-SubCell"/>
</dbReference>
<evidence type="ECO:0000256" key="4">
    <source>
        <dbReference type="ARBA" id="ARBA00022491"/>
    </source>
</evidence>
<keyword evidence="8 17" id="KW-0863">Zinc-finger</keyword>
<feature type="domain" description="Bromo" evidence="19">
    <location>
        <begin position="169"/>
        <end position="239"/>
    </location>
</feature>
<dbReference type="Gene3D" id="3.30.40.10">
    <property type="entry name" value="Zinc/RING finger domain, C3HC4 (zinc finger)"/>
    <property type="match status" value="1"/>
</dbReference>
<dbReference type="SUPFAM" id="SSF144232">
    <property type="entry name" value="HIT/MYND zinc finger-like"/>
    <property type="match status" value="1"/>
</dbReference>
<proteinExistence type="predicted"/>
<dbReference type="InterPro" id="IPR047268">
    <property type="entry name" value="PWWP_BS69"/>
</dbReference>
<dbReference type="PROSITE" id="PS50014">
    <property type="entry name" value="BROMODOMAIN_2"/>
    <property type="match status" value="1"/>
</dbReference>
<dbReference type="FunFam" id="6.10.140.2220:FF:000002">
    <property type="entry name" value="Protein kinase C-binding protein 1 isoform C"/>
    <property type="match status" value="1"/>
</dbReference>
<dbReference type="SUPFAM" id="SSF57903">
    <property type="entry name" value="FYVE/PHD zinc finger"/>
    <property type="match status" value="1"/>
</dbReference>
<dbReference type="GO" id="GO:0045892">
    <property type="term" value="P:negative regulation of DNA-templated transcription"/>
    <property type="evidence" value="ECO:0007669"/>
    <property type="project" value="UniProtKB-ARBA"/>
</dbReference>
<evidence type="ECO:0000256" key="11">
    <source>
        <dbReference type="ARBA" id="ARBA00022853"/>
    </source>
</evidence>
<dbReference type="GO" id="GO:0008270">
    <property type="term" value="F:zinc ion binding"/>
    <property type="evidence" value="ECO:0007669"/>
    <property type="project" value="UniProtKB-KW"/>
</dbReference>
<dbReference type="SUPFAM" id="SSF47370">
    <property type="entry name" value="Bromodomain"/>
    <property type="match status" value="1"/>
</dbReference>
<dbReference type="SMART" id="SM00297">
    <property type="entry name" value="BROMO"/>
    <property type="match status" value="1"/>
</dbReference>
<dbReference type="Pfam" id="PF23461">
    <property type="entry name" value="ZMYND11_CC"/>
    <property type="match status" value="1"/>
</dbReference>
<dbReference type="InterPro" id="IPR048589">
    <property type="entry name" value="SAMD1-like_WH"/>
</dbReference>
<dbReference type="SMART" id="SM00293">
    <property type="entry name" value="PWWP"/>
    <property type="match status" value="1"/>
</dbReference>
<keyword evidence="15" id="KW-0539">Nucleus</keyword>
<dbReference type="InterPro" id="IPR019786">
    <property type="entry name" value="Zinc_finger_PHD-type_CS"/>
</dbReference>
<keyword evidence="11" id="KW-0156">Chromatin regulator</keyword>
<evidence type="ECO:0000259" key="20">
    <source>
        <dbReference type="PROSITE" id="PS50812"/>
    </source>
</evidence>
<keyword evidence="12" id="KW-0805">Transcription regulation</keyword>
<evidence type="ECO:0000256" key="17">
    <source>
        <dbReference type="PROSITE-ProRule" id="PRU00134"/>
    </source>
</evidence>
<dbReference type="InterPro" id="IPR000313">
    <property type="entry name" value="PWWP_dom"/>
</dbReference>
<feature type="domain" description="SAMD1-like winged helix (WH)" evidence="22">
    <location>
        <begin position="6"/>
        <end position="82"/>
    </location>
</feature>
<protein>
    <recommendedName>
        <fullName evidence="25">Zinc finger MYND domain-containing protein 11</fullName>
    </recommendedName>
</protein>
<evidence type="ECO:0000256" key="5">
    <source>
        <dbReference type="ARBA" id="ARBA00022499"/>
    </source>
</evidence>
<dbReference type="Pfam" id="PF21524">
    <property type="entry name" value="SAMD1_WH"/>
    <property type="match status" value="1"/>
</dbReference>
<evidence type="ECO:0000256" key="1">
    <source>
        <dbReference type="ARBA" id="ARBA00004123"/>
    </source>
</evidence>
<evidence type="ECO:0000256" key="16">
    <source>
        <dbReference type="PROSITE-ProRule" id="PRU00035"/>
    </source>
</evidence>
<dbReference type="CDD" id="cd20159">
    <property type="entry name" value="PWWP_BS69"/>
    <property type="match status" value="1"/>
</dbReference>
<dbReference type="PANTHER" id="PTHR46379">
    <property type="entry name" value="ZINC FINGER MYND DOMAIN-CONTAINING"/>
    <property type="match status" value="1"/>
</dbReference>
<dbReference type="PROSITE" id="PS01359">
    <property type="entry name" value="ZF_PHD_1"/>
    <property type="match status" value="1"/>
</dbReference>
<organism evidence="23 24">
    <name type="scientific">Batillaria attramentaria</name>
    <dbReference type="NCBI Taxonomy" id="370345"/>
    <lineage>
        <taxon>Eukaryota</taxon>
        <taxon>Metazoa</taxon>
        <taxon>Spiralia</taxon>
        <taxon>Lophotrochozoa</taxon>
        <taxon>Mollusca</taxon>
        <taxon>Gastropoda</taxon>
        <taxon>Caenogastropoda</taxon>
        <taxon>Sorbeoconcha</taxon>
        <taxon>Cerithioidea</taxon>
        <taxon>Batillariidae</taxon>
        <taxon>Batillaria</taxon>
    </lineage>
</organism>
<evidence type="ECO:0000256" key="7">
    <source>
        <dbReference type="ARBA" id="ARBA00022723"/>
    </source>
</evidence>
<dbReference type="PROSITE" id="PS52014">
    <property type="entry name" value="SAMD1_WH"/>
    <property type="match status" value="1"/>
</dbReference>
<evidence type="ECO:0000256" key="8">
    <source>
        <dbReference type="ARBA" id="ARBA00022771"/>
    </source>
</evidence>
<evidence type="ECO:0000256" key="6">
    <source>
        <dbReference type="ARBA" id="ARBA00022553"/>
    </source>
</evidence>
<dbReference type="Pfam" id="PF24324">
    <property type="entry name" value="MYND_ZMYND11_ZMYD8"/>
    <property type="match status" value="1"/>
</dbReference>
<evidence type="ECO:0000259" key="19">
    <source>
        <dbReference type="PROSITE" id="PS50014"/>
    </source>
</evidence>
<evidence type="ECO:0000256" key="14">
    <source>
        <dbReference type="ARBA" id="ARBA00023163"/>
    </source>
</evidence>
<dbReference type="InterPro" id="IPR011011">
    <property type="entry name" value="Znf_FYVE_PHD"/>
</dbReference>
<dbReference type="Pfam" id="PF00439">
    <property type="entry name" value="Bromodomain"/>
    <property type="match status" value="1"/>
</dbReference>
<dbReference type="InterPro" id="IPR001965">
    <property type="entry name" value="Znf_PHD"/>
</dbReference>
<dbReference type="SMART" id="SM00249">
    <property type="entry name" value="PHD"/>
    <property type="match status" value="1"/>
</dbReference>
<keyword evidence="24" id="KW-1185">Reference proteome</keyword>
<evidence type="ECO:0000313" key="24">
    <source>
        <dbReference type="Proteomes" id="UP001519460"/>
    </source>
</evidence>
<dbReference type="InterPro" id="IPR013083">
    <property type="entry name" value="Znf_RING/FYVE/PHD"/>
</dbReference>
<evidence type="ECO:0000256" key="12">
    <source>
        <dbReference type="ARBA" id="ARBA00023015"/>
    </source>
</evidence>
<evidence type="ECO:0000256" key="9">
    <source>
        <dbReference type="ARBA" id="ARBA00022833"/>
    </source>
</evidence>
<evidence type="ECO:0000256" key="3">
    <source>
        <dbReference type="ARBA" id="ARBA00022454"/>
    </source>
</evidence>
<sequence length="519" mass="61321">MVQPVKRRQSSCAVTKRLIEGINYIRAQKQIPNLERLSRYMQREYGTSYTECRRQLDQTVADGFIIEYTAVGFKGQRTGLEQEGYRLPADEEVDIERDDHDWFCFECHGPGDMLLCSECIRAYHTNCTKEDYSGPKFVCAVCKEIEAGKRKNKMKKKMLNTLLSYTILRLKEKTRELHKISIKGEEENYARYVYQRMDLNAMEIKVQASRYKCMEEFYADARTILHNCVILRERGLTELAHVMLRDCKYDLDEINLCPNCYYMSNAKPEQWFCQPCNPPHDLVYAKLKGFGYWPAKVINEVDGKMDVRFFGGWHQRAVIPAEYIRPITTNLQTLKIKRTAGFNKACKELKVHQQLLDERERELKEQGSVPRQAVDNDDDDKGGVPDESFVVTSSEDKVTQVTKRQLSDQFRLWRKPRHKNESASDADWQARLEKKTADVTERLKKQFDEEKEKALKELTDRLKKDFEEDKQAATKKKQWCYNCEEEAMYHCCWNTSYCSVRCQQEHWHKEHKRVCRRKR</sequence>
<dbReference type="EMBL" id="JACVVK020000670">
    <property type="protein sequence ID" value="KAK7457741.1"/>
    <property type="molecule type" value="Genomic_DNA"/>
</dbReference>
<dbReference type="Gene3D" id="1.20.920.10">
    <property type="entry name" value="Bromodomain-like"/>
    <property type="match status" value="1"/>
</dbReference>
<dbReference type="PROSITE" id="PS50812">
    <property type="entry name" value="PWWP"/>
    <property type="match status" value="1"/>
</dbReference>
<evidence type="ECO:0000256" key="13">
    <source>
        <dbReference type="ARBA" id="ARBA00023117"/>
    </source>
</evidence>
<keyword evidence="3" id="KW-0158">Chromosome</keyword>
<dbReference type="GO" id="GO:0005694">
    <property type="term" value="C:chromosome"/>
    <property type="evidence" value="ECO:0007669"/>
    <property type="project" value="UniProtKB-SubCell"/>
</dbReference>
<dbReference type="InterPro" id="IPR057054">
    <property type="entry name" value="ZMYND11_CC"/>
</dbReference>
<comment type="caution">
    <text evidence="23">The sequence shown here is derived from an EMBL/GenBank/DDBJ whole genome shotgun (WGS) entry which is preliminary data.</text>
</comment>
<dbReference type="InterPro" id="IPR057053">
    <property type="entry name" value="MYND_ZMYND11_ZMYD8"/>
</dbReference>
<evidence type="ECO:0000259" key="21">
    <source>
        <dbReference type="PROSITE" id="PS50865"/>
    </source>
</evidence>
<dbReference type="PROSITE" id="PS01360">
    <property type="entry name" value="ZF_MYND_1"/>
    <property type="match status" value="1"/>
</dbReference>
<dbReference type="Gene3D" id="6.10.140.2220">
    <property type="match status" value="1"/>
</dbReference>
<evidence type="ECO:0000256" key="18">
    <source>
        <dbReference type="SAM" id="MobiDB-lite"/>
    </source>
</evidence>
<dbReference type="AlphaFoldDB" id="A0ABD0J4P5"/>
<keyword evidence="13 16" id="KW-0103">Bromodomain</keyword>
<dbReference type="PANTHER" id="PTHR46379:SF1">
    <property type="entry name" value="ZINC FINGER MYND DOMAIN-CONTAINING PROTEIN 11"/>
    <property type="match status" value="1"/>
</dbReference>
<dbReference type="PROSITE" id="PS50865">
    <property type="entry name" value="ZF_MYND_2"/>
    <property type="match status" value="1"/>
</dbReference>
<keyword evidence="4" id="KW-0678">Repressor</keyword>